<dbReference type="GO" id="GO:0004519">
    <property type="term" value="F:endonuclease activity"/>
    <property type="evidence" value="ECO:0007669"/>
    <property type="project" value="InterPro"/>
</dbReference>
<comment type="caution">
    <text evidence="9">The sequence shown here is derived from an EMBL/GenBank/DDBJ whole genome shotgun (WGS) entry which is preliminary data.</text>
</comment>
<dbReference type="Gene3D" id="2.170.16.10">
    <property type="entry name" value="Hedgehog/Intein (Hint) domain"/>
    <property type="match status" value="2"/>
</dbReference>
<dbReference type="InterPro" id="IPR004860">
    <property type="entry name" value="LAGLIDADG_dom"/>
</dbReference>
<dbReference type="GO" id="GO:0004748">
    <property type="term" value="F:ribonucleoside-diphosphate reductase activity, thioredoxin disulfide as acceptor"/>
    <property type="evidence" value="ECO:0007669"/>
    <property type="project" value="TreeGrafter"/>
</dbReference>
<dbReference type="GO" id="GO:0009265">
    <property type="term" value="P:2'-deoxyribonucleotide biosynthetic process"/>
    <property type="evidence" value="ECO:0007669"/>
    <property type="project" value="TreeGrafter"/>
</dbReference>
<dbReference type="NCBIfam" id="TIGR01445">
    <property type="entry name" value="intein_Nterm"/>
    <property type="match status" value="1"/>
</dbReference>
<dbReference type="PANTHER" id="PTHR21075:SF0">
    <property type="entry name" value="ANAEROBIC RIBONUCLEOSIDE-TRIPHOSPHATE REDUCTASE"/>
    <property type="match status" value="1"/>
</dbReference>
<sequence>MRLARKSTQTTIFGEFVPVLPKVRTSRGYLLDWDRNRIVRQIMEESRLVEVFYGYEGADEETAQDIARRVEKKIQMLGLQSLSGPLIREIVNMTLLERGLTSYRNVCTRVGTPVFDAHLIDVGRGFEARDNANLQENAETSHKKKADKISKEQYLLQLPPDLADHHLRGDLHIHDLEYFGTRPFCIDGSTAIPVRTDNRIRSILPAELPFTGDEWRPEDLSALTPKGWRRVSKVTRRRVNPGEMIRIRTSSGRSLSVTGEHRIPVQTRDGMAIRRADEVRAGDTLYGIPRTDAIRGETIEAIDLIRELPASVPAHLLENVYVRGAEEIFADVVRIGKAASYADISRALGVEHQKQWYTRGIMPVALFAAFSRRYGIRDYGQVTIGVTGSGNELPALFTLTPELIRLLGFFVAEGNYNASLEAGQYNLAITENALAPAIQAAACTSLNTYATLTGGTPDTTTIYGVEVERNRALQVYFGGKLVYLIFRYVFGIPEGAAGKRLPWIVYHLDDVLLHEFLSALFTGDGSTYYRPEKSDCIVNYTTTSPALRQELALLLTALGITPHIVELYSEEERPTLYRLQLSGRKNIETFARYATFLDQRQDHIDGFLSAVKEGQGREREETVVETSPTEPTGEYVYDLFLAGDGTEESHTFYASDGLLIHNCQDWDLRYFFYYGLMPDGNGTKASVAGPAKRAEVAVLHAVKALGSAQTNFAGGQGYYNFLTFMAPFFEGMDYEEIKQLMQMFVYEMTQMMVARGGQVVFSSVQLSPGVPTLWKDKPCVYRGKVWDGEQAPLRTYGEFEREVRLLFKALMEVMLEGDYWGKPFSFPKPEISIEPDFLTENEEFNRKHPDLPTYHDLYLMTFELASKYGTPYYDNQIPPYRGAGEGISCYQCLAGDELVPVADSDGRIIVRAISDLFDAAAKNGRRIDPFGTELAYYDGKAPSVDFTTLEASLRPFHGVMRQQYMGDLLRITLESGRQITVTPDHPVYVLNGGRFVRETAGDLEPGDYLPVMKAGGFSETQVTEINVAEVIAGAGYADQIQVTEDGVKTRGARRPGLPRTLPVSRDLAAFLGYYLAAGSSDHSGRQYTVRLSFAGREAGLAADAAACIRTVLGYEPKVSESAAGTEVVVRSKLIYLLVDALGCGSSAGERSVPDLLFNIDRTLVGDYLGAAFRAGGRGTPGRRARSIRLKTASPDAARRLVWLAGEIGVQMSYAEREATVRRADAPEKAYICRITAQDQIDRFHAETGYSAEVPLGRQTGGAFTHLPESGQAFGCTALACAGRYSAGELEGIQVSLFLPPAARQITRGDVHPLRIRSIEPVPCDDGYVYDLVDVAGTHTFANALGIVTGNCCAYQFSSLANEDDEFEDKLYFREGKHFSMGSWQVMSINCPRAAYKAEGDQERLFAELKALMDTAVELYRIKRRWMSLIRTNGRMPFAMQRPKDPNTGERGAVAVDLEGLVYTIGVVGVNEMVQHFTGHQLHESKDAFRLAVRAMTELEMYARELSAKHNMTIALARTPAETTGQRFAVADLLDERFRDHAIKVVKGDADAALDMLGTTLDLPIYYTNGTHVTPAAPVPLTKRIEIEHVFFPIVDGGNIFHIWLGEARPDPRGLMEMAMNLCRTTQIGYFAFTRDLTVSLKEYRELRPRHEEPGKAAGTSPAADRADA</sequence>
<dbReference type="InterPro" id="IPR027434">
    <property type="entry name" value="Homing_endonucl"/>
</dbReference>
<protein>
    <submittedName>
        <fullName evidence="9">Anaerobic ribonucleoside-triphosphate reductase</fullName>
    </submittedName>
</protein>
<dbReference type="GO" id="GO:0008998">
    <property type="term" value="F:ribonucleoside-triphosphate reductase (thioredoxin) activity"/>
    <property type="evidence" value="ECO:0007669"/>
    <property type="project" value="InterPro"/>
</dbReference>
<dbReference type="CDD" id="cd00081">
    <property type="entry name" value="Hint"/>
    <property type="match status" value="2"/>
</dbReference>
<dbReference type="InterPro" id="IPR003586">
    <property type="entry name" value="Hint_dom_C"/>
</dbReference>
<dbReference type="EMBL" id="JABMJE010000065">
    <property type="protein sequence ID" value="NQS78214.1"/>
    <property type="molecule type" value="Genomic_DNA"/>
</dbReference>
<dbReference type="Gene3D" id="3.20.70.20">
    <property type="match status" value="3"/>
</dbReference>
<accession>A0A8T7H9Y0</accession>
<dbReference type="InterPro" id="IPR030934">
    <property type="entry name" value="Intein_C"/>
</dbReference>
<dbReference type="InterPro" id="IPR005144">
    <property type="entry name" value="ATP-cone_dom"/>
</dbReference>
<dbReference type="InterPro" id="IPR006142">
    <property type="entry name" value="INTEIN"/>
</dbReference>
<dbReference type="GO" id="GO:0031250">
    <property type="term" value="C:anaerobic ribonucleoside-triphosphate reductase complex"/>
    <property type="evidence" value="ECO:0007669"/>
    <property type="project" value="TreeGrafter"/>
</dbReference>
<dbReference type="Gene3D" id="3.10.28.10">
    <property type="entry name" value="Homing endonucleases"/>
    <property type="match status" value="2"/>
</dbReference>
<dbReference type="SUPFAM" id="SSF51294">
    <property type="entry name" value="Hedgehog/intein (Hint) domain"/>
    <property type="match status" value="2"/>
</dbReference>
<feature type="domain" description="DOD-type homing endonuclease" evidence="7">
    <location>
        <begin position="1070"/>
        <end position="1209"/>
    </location>
</feature>
<dbReference type="InterPro" id="IPR003587">
    <property type="entry name" value="Hint_dom_N"/>
</dbReference>
<reference evidence="9" key="1">
    <citation type="submission" date="2020-05" db="EMBL/GenBank/DDBJ databases">
        <title>The first insight into the ecology of ammonia-tolerant syntrophic propionate oxidizing bacteria.</title>
        <authorList>
            <person name="Singh A."/>
            <person name="Schnurer A."/>
            <person name="Westerholm M."/>
        </authorList>
    </citation>
    <scope>NUCLEOTIDE SEQUENCE</scope>
    <source>
        <strain evidence="9">MAG54</strain>
    </source>
</reference>
<evidence type="ECO:0000259" key="7">
    <source>
        <dbReference type="PROSITE" id="PS50819"/>
    </source>
</evidence>
<keyword evidence="2" id="KW-0068">Autocatalytic cleavage</keyword>
<dbReference type="Pfam" id="PF13597">
    <property type="entry name" value="NRDD"/>
    <property type="match status" value="3"/>
</dbReference>
<dbReference type="GO" id="GO:0006260">
    <property type="term" value="P:DNA replication"/>
    <property type="evidence" value="ECO:0007669"/>
    <property type="project" value="InterPro"/>
</dbReference>
<proteinExistence type="predicted"/>
<evidence type="ECO:0000313" key="10">
    <source>
        <dbReference type="Proteomes" id="UP000737555"/>
    </source>
</evidence>
<name>A0A8T7H9Y0_9EURY</name>
<dbReference type="Pfam" id="PF14528">
    <property type="entry name" value="LAGLIDADG_3"/>
    <property type="match status" value="1"/>
</dbReference>
<evidence type="ECO:0000256" key="4">
    <source>
        <dbReference type="ARBA" id="ARBA00023000"/>
    </source>
</evidence>
<dbReference type="PROSITE" id="PS50818">
    <property type="entry name" value="INTEIN_C_TER"/>
    <property type="match status" value="1"/>
</dbReference>
<dbReference type="InterPro" id="IPR036844">
    <property type="entry name" value="Hint_dom_sf"/>
</dbReference>
<gene>
    <name evidence="9" type="ORF">HQQ74_05825</name>
</gene>
<dbReference type="InterPro" id="IPR004042">
    <property type="entry name" value="Intein_endonuc_central"/>
</dbReference>
<organism evidence="9 10">
    <name type="scientific">Methanoculleus bourgensis</name>
    <dbReference type="NCBI Taxonomy" id="83986"/>
    <lineage>
        <taxon>Archaea</taxon>
        <taxon>Methanobacteriati</taxon>
        <taxon>Methanobacteriota</taxon>
        <taxon>Stenosarchaea group</taxon>
        <taxon>Methanomicrobia</taxon>
        <taxon>Methanomicrobiales</taxon>
        <taxon>Methanomicrobiaceae</taxon>
        <taxon>Methanoculleus</taxon>
    </lineage>
</organism>
<evidence type="ECO:0000256" key="6">
    <source>
        <dbReference type="SAM" id="MobiDB-lite"/>
    </source>
</evidence>
<dbReference type="GO" id="GO:0016539">
    <property type="term" value="P:intein-mediated protein splicing"/>
    <property type="evidence" value="ECO:0007669"/>
    <property type="project" value="InterPro"/>
</dbReference>
<keyword evidence="1 5" id="KW-0547">Nucleotide-binding</keyword>
<keyword evidence="4" id="KW-0651">Protein splicing</keyword>
<dbReference type="InterPro" id="IPR012833">
    <property type="entry name" value="NrdD"/>
</dbReference>
<evidence type="ECO:0000256" key="5">
    <source>
        <dbReference type="PROSITE-ProRule" id="PRU00492"/>
    </source>
</evidence>
<dbReference type="SMART" id="SM00306">
    <property type="entry name" value="HintN"/>
    <property type="match status" value="2"/>
</dbReference>
<feature type="domain" description="ATP-cone" evidence="8">
    <location>
        <begin position="21"/>
        <end position="131"/>
    </location>
</feature>
<dbReference type="NCBIfam" id="TIGR01443">
    <property type="entry name" value="intein_Cterm"/>
    <property type="match status" value="1"/>
</dbReference>
<dbReference type="GO" id="GO:0005524">
    <property type="term" value="F:ATP binding"/>
    <property type="evidence" value="ECO:0007669"/>
    <property type="project" value="UniProtKB-UniRule"/>
</dbReference>
<evidence type="ECO:0000256" key="1">
    <source>
        <dbReference type="ARBA" id="ARBA00022741"/>
    </source>
</evidence>
<evidence type="ECO:0000256" key="3">
    <source>
        <dbReference type="ARBA" id="ARBA00022840"/>
    </source>
</evidence>
<dbReference type="PROSITE" id="PS51161">
    <property type="entry name" value="ATP_CONE"/>
    <property type="match status" value="1"/>
</dbReference>
<dbReference type="PRINTS" id="PR00379">
    <property type="entry name" value="INTEIN"/>
</dbReference>
<dbReference type="Proteomes" id="UP000737555">
    <property type="component" value="Unassembled WGS sequence"/>
</dbReference>
<keyword evidence="3 5" id="KW-0067">ATP-binding</keyword>
<feature type="domain" description="DOD-type homing endonuclease" evidence="7">
    <location>
        <begin position="406"/>
        <end position="560"/>
    </location>
</feature>
<dbReference type="PROSITE" id="PS50819">
    <property type="entry name" value="INTEIN_ENDONUCLEASE"/>
    <property type="match status" value="2"/>
</dbReference>
<evidence type="ECO:0000256" key="2">
    <source>
        <dbReference type="ARBA" id="ARBA00022813"/>
    </source>
</evidence>
<evidence type="ECO:0000313" key="9">
    <source>
        <dbReference type="EMBL" id="NQS78214.1"/>
    </source>
</evidence>
<dbReference type="InterPro" id="IPR006141">
    <property type="entry name" value="Intein_N"/>
</dbReference>
<dbReference type="SMART" id="SM00305">
    <property type="entry name" value="HintC"/>
    <property type="match status" value="2"/>
</dbReference>
<dbReference type="SUPFAM" id="SSF55608">
    <property type="entry name" value="Homing endonucleases"/>
    <property type="match status" value="2"/>
</dbReference>
<feature type="region of interest" description="Disordered" evidence="6">
    <location>
        <begin position="1647"/>
        <end position="1668"/>
    </location>
</feature>
<evidence type="ECO:0000259" key="8">
    <source>
        <dbReference type="PROSITE" id="PS51161"/>
    </source>
</evidence>
<dbReference type="SUPFAM" id="SSF51998">
    <property type="entry name" value="PFL-like glycyl radical enzymes"/>
    <property type="match status" value="3"/>
</dbReference>
<dbReference type="PROSITE" id="PS50817">
    <property type="entry name" value="INTEIN_N_TER"/>
    <property type="match status" value="2"/>
</dbReference>
<dbReference type="PANTHER" id="PTHR21075">
    <property type="entry name" value="ANAEROBIC RIBONUCLEOSIDE-TRIPHOSPHATE REDUCTASE"/>
    <property type="match status" value="1"/>
</dbReference>